<dbReference type="Pfam" id="PF26410">
    <property type="entry name" value="GH5_mannosidase"/>
    <property type="match status" value="1"/>
</dbReference>
<evidence type="ECO:0000256" key="8">
    <source>
        <dbReference type="ARBA" id="ARBA00023295"/>
    </source>
</evidence>
<dbReference type="AlphaFoldDB" id="A0A7S2T953"/>
<gene>
    <name evidence="11" type="ORF">CROS1312_LOCUS1744</name>
</gene>
<keyword evidence="7" id="KW-0378">Hydrolase</keyword>
<protein>
    <recommendedName>
        <fullName evidence="4">mannan endo-1,4-beta-mannosidase</fullName>
        <ecNumber evidence="4">3.2.1.78</ecNumber>
    </recommendedName>
</protein>
<dbReference type="PANTHER" id="PTHR31451:SF39">
    <property type="entry name" value="MANNAN ENDO-1,4-BETA-MANNOSIDASE 1"/>
    <property type="match status" value="1"/>
</dbReference>
<keyword evidence="5" id="KW-0964">Secreted</keyword>
<comment type="subcellular location">
    <subcellularLocation>
        <location evidence="2">Secreted</location>
    </subcellularLocation>
</comment>
<name>A0A7S2T953_9CHLO</name>
<evidence type="ECO:0000256" key="3">
    <source>
        <dbReference type="ARBA" id="ARBA00005641"/>
    </source>
</evidence>
<dbReference type="GO" id="GO:0000272">
    <property type="term" value="P:polysaccharide catabolic process"/>
    <property type="evidence" value="ECO:0007669"/>
    <property type="project" value="InterPro"/>
</dbReference>
<evidence type="ECO:0000256" key="2">
    <source>
        <dbReference type="ARBA" id="ARBA00004613"/>
    </source>
</evidence>
<evidence type="ECO:0000256" key="5">
    <source>
        <dbReference type="ARBA" id="ARBA00022525"/>
    </source>
</evidence>
<accession>A0A7S2T953</accession>
<keyword evidence="6 9" id="KW-0732">Signal</keyword>
<organism evidence="11">
    <name type="scientific">Chloropicon roscoffensis</name>
    <dbReference type="NCBI Taxonomy" id="1461544"/>
    <lineage>
        <taxon>Eukaryota</taxon>
        <taxon>Viridiplantae</taxon>
        <taxon>Chlorophyta</taxon>
        <taxon>Chloropicophyceae</taxon>
        <taxon>Chloropicales</taxon>
        <taxon>Chloropicaceae</taxon>
        <taxon>Chloropicon</taxon>
    </lineage>
</organism>
<evidence type="ECO:0000256" key="7">
    <source>
        <dbReference type="ARBA" id="ARBA00022801"/>
    </source>
</evidence>
<feature type="signal peptide" evidence="9">
    <location>
        <begin position="1"/>
        <end position="22"/>
    </location>
</feature>
<dbReference type="PROSITE" id="PS00659">
    <property type="entry name" value="GLYCOSYL_HYDROL_F5"/>
    <property type="match status" value="1"/>
</dbReference>
<dbReference type="EC" id="3.2.1.78" evidence="4"/>
<evidence type="ECO:0000259" key="10">
    <source>
        <dbReference type="Pfam" id="PF26410"/>
    </source>
</evidence>
<evidence type="ECO:0000256" key="6">
    <source>
        <dbReference type="ARBA" id="ARBA00022729"/>
    </source>
</evidence>
<dbReference type="PANTHER" id="PTHR31451">
    <property type="match status" value="1"/>
</dbReference>
<dbReference type="GO" id="GO:0005576">
    <property type="term" value="C:extracellular region"/>
    <property type="evidence" value="ECO:0007669"/>
    <property type="project" value="UniProtKB-SubCell"/>
</dbReference>
<dbReference type="Gene3D" id="3.20.20.80">
    <property type="entry name" value="Glycosidases"/>
    <property type="match status" value="1"/>
</dbReference>
<reference evidence="11" key="1">
    <citation type="submission" date="2021-01" db="EMBL/GenBank/DDBJ databases">
        <authorList>
            <person name="Corre E."/>
            <person name="Pelletier E."/>
            <person name="Niang G."/>
            <person name="Scheremetjew M."/>
            <person name="Finn R."/>
            <person name="Kale V."/>
            <person name="Holt S."/>
            <person name="Cochrane G."/>
            <person name="Meng A."/>
            <person name="Brown T."/>
            <person name="Cohen L."/>
        </authorList>
    </citation>
    <scope>NUCLEOTIDE SEQUENCE</scope>
    <source>
        <strain evidence="11">RCC2335</strain>
    </source>
</reference>
<dbReference type="SUPFAM" id="SSF51445">
    <property type="entry name" value="(Trans)glycosidases"/>
    <property type="match status" value="1"/>
</dbReference>
<dbReference type="EMBL" id="HBHM01002217">
    <property type="protein sequence ID" value="CAD9722476.1"/>
    <property type="molecule type" value="Transcribed_RNA"/>
</dbReference>
<evidence type="ECO:0000256" key="9">
    <source>
        <dbReference type="SAM" id="SignalP"/>
    </source>
</evidence>
<dbReference type="GO" id="GO:0016985">
    <property type="term" value="F:mannan endo-1,4-beta-mannosidase activity"/>
    <property type="evidence" value="ECO:0007669"/>
    <property type="project" value="UniProtKB-EC"/>
</dbReference>
<evidence type="ECO:0000256" key="4">
    <source>
        <dbReference type="ARBA" id="ARBA00012706"/>
    </source>
</evidence>
<comment type="similarity">
    <text evidence="3">Belongs to the glycosyl hydrolase 5 (cellulase A) family.</text>
</comment>
<dbReference type="InterPro" id="IPR001547">
    <property type="entry name" value="Glyco_hydro_5"/>
</dbReference>
<keyword evidence="8" id="KW-0326">Glycosidase</keyword>
<evidence type="ECO:0000313" key="11">
    <source>
        <dbReference type="EMBL" id="CAD9722476.1"/>
    </source>
</evidence>
<evidence type="ECO:0000256" key="1">
    <source>
        <dbReference type="ARBA" id="ARBA00001678"/>
    </source>
</evidence>
<feature type="chain" id="PRO_5030515728" description="mannan endo-1,4-beta-mannosidase" evidence="9">
    <location>
        <begin position="23"/>
        <end position="544"/>
    </location>
</feature>
<feature type="domain" description="Glycoside hydrolase family 5" evidence="10">
    <location>
        <begin position="121"/>
        <end position="487"/>
    </location>
</feature>
<comment type="catalytic activity">
    <reaction evidence="1">
        <text>Random hydrolysis of (1-&gt;4)-beta-D-mannosidic linkages in mannans, galactomannans and glucomannans.</text>
        <dbReference type="EC" id="3.2.1.78"/>
    </reaction>
</comment>
<sequence>MVTGMFALATVLLLLLLGLGAAQTNDGRPADLAATETSPNDLSLLSDEELLAELERRKAELARRTSGGGSNASLPDPEALDLEELVEIPPAVDQGDEDCLPIDDTPFQEPVTDFVRVYDGQFVTVSNDSGTAVCEPFFLAGWNSWDVTRVPRIQSYRSMNGQAALTQQLQTASQSGLNVMRAWAHTIDPSYPVMKSHGWYDEEGLKALDFLLSEANKYGIRVILSFVDNWKYPGGVDQMLDWSETAPNRTMPLPASLLEGGDYNQRSLTSGEKNYIVERHSLFYTDEGARKIYRDYVSTLVNRTNVYNGNVYRDDPTILAWNLINEPRCETWLIPDCDDKLQSWIESESAFVKELDPNHMVTVGEEGFWASGSQNEWENPTKWAKDMGQDFRRNHLPESIDFATIHIWPDTWGRPEDSFQKSWILAHIREAEEELGKPLLLEEFGKSIESVDETEERNQVYRSVHQLVEDSVRQNRALKGSLFWNWESNLLRNPGDYEVDAEDSTFRLIKDHAARMKKIQSEASAFSCDDIFGTPGVAAFSAPK</sequence>
<dbReference type="InterPro" id="IPR018087">
    <property type="entry name" value="Glyco_hydro_5_CS"/>
</dbReference>
<dbReference type="InterPro" id="IPR045053">
    <property type="entry name" value="MAN-like"/>
</dbReference>
<proteinExistence type="inferred from homology"/>
<dbReference type="InterPro" id="IPR017853">
    <property type="entry name" value="GH"/>
</dbReference>